<protein>
    <recommendedName>
        <fullName evidence="1">RNase H type-1 domain-containing protein</fullName>
    </recommendedName>
</protein>
<sequence length="214" mass="23565">MSFETAMVRLLHGLLLPSSLLLSFFLSDLHNWILRNLCSQLLCANGGPPWSFVFVSTLWQLWKGRNDLVFNNVRHTSNVIVHRALTWACYYSGSFPLRTPSTPSTCSGAIGGLLRDHSGSWISGFQKSVGKCSVIQAELWAIYTGLIYAWDQGLSLLLVQSNSKDVVTMLNSIHAANSVSPLSVLLTGYAKEIGKRKYLGSLGVVTGLRIYLLS</sequence>
<proteinExistence type="predicted"/>
<dbReference type="InterPro" id="IPR053151">
    <property type="entry name" value="RNase_H-like"/>
</dbReference>
<dbReference type="SUPFAM" id="SSF53098">
    <property type="entry name" value="Ribonuclease H-like"/>
    <property type="match status" value="1"/>
</dbReference>
<dbReference type="InterPro" id="IPR036397">
    <property type="entry name" value="RNaseH_sf"/>
</dbReference>
<keyword evidence="3" id="KW-1185">Reference proteome</keyword>
<organism evidence="2 3">
    <name type="scientific">Hibiscus sabdariffa</name>
    <name type="common">roselle</name>
    <dbReference type="NCBI Taxonomy" id="183260"/>
    <lineage>
        <taxon>Eukaryota</taxon>
        <taxon>Viridiplantae</taxon>
        <taxon>Streptophyta</taxon>
        <taxon>Embryophyta</taxon>
        <taxon>Tracheophyta</taxon>
        <taxon>Spermatophyta</taxon>
        <taxon>Magnoliopsida</taxon>
        <taxon>eudicotyledons</taxon>
        <taxon>Gunneridae</taxon>
        <taxon>Pentapetalae</taxon>
        <taxon>rosids</taxon>
        <taxon>malvids</taxon>
        <taxon>Malvales</taxon>
        <taxon>Malvaceae</taxon>
        <taxon>Malvoideae</taxon>
        <taxon>Hibiscus</taxon>
    </lineage>
</organism>
<name>A0ABR2PY92_9ROSI</name>
<dbReference type="PANTHER" id="PTHR47723:SF13">
    <property type="entry name" value="PUTATIVE-RELATED"/>
    <property type="match status" value="1"/>
</dbReference>
<dbReference type="InterPro" id="IPR044730">
    <property type="entry name" value="RNase_H-like_dom_plant"/>
</dbReference>
<evidence type="ECO:0000313" key="3">
    <source>
        <dbReference type="Proteomes" id="UP001396334"/>
    </source>
</evidence>
<evidence type="ECO:0000313" key="2">
    <source>
        <dbReference type="EMBL" id="KAK8993212.1"/>
    </source>
</evidence>
<comment type="caution">
    <text evidence="2">The sequence shown here is derived from an EMBL/GenBank/DDBJ whole genome shotgun (WGS) entry which is preliminary data.</text>
</comment>
<dbReference type="InterPro" id="IPR012337">
    <property type="entry name" value="RNaseH-like_sf"/>
</dbReference>
<accession>A0ABR2PY92</accession>
<dbReference type="InterPro" id="IPR002156">
    <property type="entry name" value="RNaseH_domain"/>
</dbReference>
<gene>
    <name evidence="2" type="ORF">V6N11_033315</name>
</gene>
<reference evidence="2 3" key="1">
    <citation type="journal article" date="2024" name="G3 (Bethesda)">
        <title>Genome assembly of Hibiscus sabdariffa L. provides insights into metabolisms of medicinal natural products.</title>
        <authorList>
            <person name="Kim T."/>
        </authorList>
    </citation>
    <scope>NUCLEOTIDE SEQUENCE [LARGE SCALE GENOMIC DNA]</scope>
    <source>
        <strain evidence="2">TK-2024</strain>
        <tissue evidence="2">Old leaves</tissue>
    </source>
</reference>
<dbReference type="CDD" id="cd06222">
    <property type="entry name" value="RNase_H_like"/>
    <property type="match status" value="1"/>
</dbReference>
<dbReference type="Proteomes" id="UP001396334">
    <property type="component" value="Unassembled WGS sequence"/>
</dbReference>
<feature type="domain" description="RNase H type-1" evidence="1">
    <location>
        <begin position="107"/>
        <end position="175"/>
    </location>
</feature>
<dbReference type="Pfam" id="PF13456">
    <property type="entry name" value="RVT_3"/>
    <property type="match status" value="1"/>
</dbReference>
<evidence type="ECO:0000259" key="1">
    <source>
        <dbReference type="Pfam" id="PF13456"/>
    </source>
</evidence>
<dbReference type="PANTHER" id="PTHR47723">
    <property type="entry name" value="OS05G0353850 PROTEIN"/>
    <property type="match status" value="1"/>
</dbReference>
<dbReference type="EMBL" id="JBBPBN010000049">
    <property type="protein sequence ID" value="KAK8993212.1"/>
    <property type="molecule type" value="Genomic_DNA"/>
</dbReference>
<dbReference type="Gene3D" id="3.30.420.10">
    <property type="entry name" value="Ribonuclease H-like superfamily/Ribonuclease H"/>
    <property type="match status" value="1"/>
</dbReference>